<dbReference type="RefSeq" id="WP_311364765.1">
    <property type="nucleotide sequence ID" value="NZ_JAVRIC010000009.1"/>
</dbReference>
<evidence type="ECO:0000313" key="2">
    <source>
        <dbReference type="EMBL" id="MDT0497371.1"/>
    </source>
</evidence>
<reference evidence="2 3" key="1">
    <citation type="submission" date="2023-09" db="EMBL/GenBank/DDBJ databases">
        <authorList>
            <person name="Rey-Velasco X."/>
        </authorList>
    </citation>
    <scope>NUCLEOTIDE SEQUENCE [LARGE SCALE GENOMIC DNA]</scope>
    <source>
        <strain evidence="2 3">W345</strain>
    </source>
</reference>
<evidence type="ECO:0000313" key="3">
    <source>
        <dbReference type="Proteomes" id="UP001254608"/>
    </source>
</evidence>
<dbReference type="InterPro" id="IPR000073">
    <property type="entry name" value="AB_hydrolase_1"/>
</dbReference>
<comment type="caution">
    <text evidence="2">The sequence shown here is derived from an EMBL/GenBank/DDBJ whole genome shotgun (WGS) entry which is preliminary data.</text>
</comment>
<dbReference type="EMBL" id="JAVRIC010000009">
    <property type="protein sequence ID" value="MDT0497371.1"/>
    <property type="molecule type" value="Genomic_DNA"/>
</dbReference>
<evidence type="ECO:0000259" key="1">
    <source>
        <dbReference type="Pfam" id="PF12697"/>
    </source>
</evidence>
<organism evidence="2 3">
    <name type="scientific">Banduia mediterranea</name>
    <dbReference type="NCBI Taxonomy" id="3075609"/>
    <lineage>
        <taxon>Bacteria</taxon>
        <taxon>Pseudomonadati</taxon>
        <taxon>Pseudomonadota</taxon>
        <taxon>Gammaproteobacteria</taxon>
        <taxon>Nevskiales</taxon>
        <taxon>Algiphilaceae</taxon>
        <taxon>Banduia</taxon>
    </lineage>
</organism>
<accession>A0ABU2WJ96</accession>
<proteinExistence type="predicted"/>
<keyword evidence="3" id="KW-1185">Reference proteome</keyword>
<dbReference type="Proteomes" id="UP001254608">
    <property type="component" value="Unassembled WGS sequence"/>
</dbReference>
<gene>
    <name evidence="2" type="ORF">RM530_08335</name>
</gene>
<dbReference type="Gene3D" id="3.40.50.1820">
    <property type="entry name" value="alpha/beta hydrolase"/>
    <property type="match status" value="1"/>
</dbReference>
<dbReference type="SUPFAM" id="SSF53474">
    <property type="entry name" value="alpha/beta-Hydrolases"/>
    <property type="match status" value="1"/>
</dbReference>
<protein>
    <submittedName>
        <fullName evidence="2">YqiA/YcfP family alpha/beta fold hydrolase</fullName>
    </submittedName>
</protein>
<keyword evidence="2" id="KW-0378">Hydrolase</keyword>
<sequence>MISTDSAMQDVDKLVSFAHGKESGPWGIKITRLAEVARARGFAVDSPDYSRTHDPRERVQQLLGQHPRAKTLVLCGSSMGGYVSAQACAALRPTALFLMAPALYFPNWDEEPAGIPELAAVAHGWRDDIVPVEAAWRFAQRNRAALHVLDAGHDLNDQLESLCLLFDDLLARAERNT</sequence>
<dbReference type="InterPro" id="IPR029058">
    <property type="entry name" value="AB_hydrolase_fold"/>
</dbReference>
<feature type="domain" description="AB hydrolase-1" evidence="1">
    <location>
        <begin position="17"/>
        <end position="143"/>
    </location>
</feature>
<name>A0ABU2WJ96_9GAMM</name>
<dbReference type="Pfam" id="PF12697">
    <property type="entry name" value="Abhydrolase_6"/>
    <property type="match status" value="1"/>
</dbReference>
<dbReference type="GO" id="GO:0016787">
    <property type="term" value="F:hydrolase activity"/>
    <property type="evidence" value="ECO:0007669"/>
    <property type="project" value="UniProtKB-KW"/>
</dbReference>